<dbReference type="Pfam" id="PF11739">
    <property type="entry name" value="YdbH-like"/>
    <property type="match status" value="1"/>
</dbReference>
<sequence>MSRLKVAVVALLLASGLSIGIFVAVLIFSPASLLLPLANSTLDNNGYKVTRLDALRLGTESTSIGNATITGNGMQFSIQGINLSYNILELRQGHLQSLTISKIEIELGSEVPDTSAEIQPVSISQMLQSLDQIPIDLLQIDSISLLPGAEIYNFDVAIKTNPLTLNGELNFNDSNSLKIEFDAEQTGYSNFDFSSKLLIENSAIITSELEITAQDDAILIDARSRIDMSEATKVQFMDTLPADTIFLNKTLLVQSQFSLIDIFTAPSIQEILITLDSPASTLSVRQQSELGENSFQIQLPVSISGKIASLQTGIELSASDIIATGSWLNETAELSAESTIANTQLSCSDTSNCNMSIDLNYIMNNWKAGDLWGENLTLSGPVNFNLANNELRVAVPSLNINIPNVETATTSSSVQLSIENLGLKIGNDVTAEFTFTSKSFSPDLGSASMSDPTISGKISFKEETLTAIVEVDLNDQLKMGVALQHFFLRDTGEAEIQLAPLEFSSTYPLSSLISQSLINGDLVGGRILAHANISWSMQESQQWVFGGPVILDMQNISGFYEDVFFLNLNSKLFTEVTTPLGLRTNTAHSATVASLDIGVPIENISWQYAFDSLKKQFQIDDLTTEVLEGRINIPHMDYQLDRDLNEFNIIISNLNLSSIVGLANYPELQVDGLISGYLPLVISDNKLTIEEGLISALKPGGSIRYTPVDPTPSANPSIQLVNDALSNYQFETLNTEVFFDEAGELRLEVQLRGNNPDMNDGQDINLNVNITDNIPALMRSLQASRVITDELERLLQ</sequence>
<evidence type="ECO:0000313" key="1">
    <source>
        <dbReference type="EMBL" id="PCJ24214.1"/>
    </source>
</evidence>
<organism evidence="1 2">
    <name type="scientific">SAR86 cluster bacterium</name>
    <dbReference type="NCBI Taxonomy" id="2030880"/>
    <lineage>
        <taxon>Bacteria</taxon>
        <taxon>Pseudomonadati</taxon>
        <taxon>Pseudomonadota</taxon>
        <taxon>Gammaproteobacteria</taxon>
        <taxon>SAR86 cluster</taxon>
    </lineage>
</organism>
<reference evidence="2" key="1">
    <citation type="submission" date="2017-08" db="EMBL/GenBank/DDBJ databases">
        <title>A dynamic microbial community with high functional redundancy inhabits the cold, oxic subseafloor aquifer.</title>
        <authorList>
            <person name="Tully B.J."/>
            <person name="Wheat C.G."/>
            <person name="Glazer B.T."/>
            <person name="Huber J.A."/>
        </authorList>
    </citation>
    <scope>NUCLEOTIDE SEQUENCE [LARGE SCALE GENOMIC DNA]</scope>
</reference>
<dbReference type="Proteomes" id="UP000218327">
    <property type="component" value="Unassembled WGS sequence"/>
</dbReference>
<dbReference type="EMBL" id="NVVJ01000029">
    <property type="protein sequence ID" value="PCJ24214.1"/>
    <property type="molecule type" value="Genomic_DNA"/>
</dbReference>
<dbReference type="AlphaFoldDB" id="A0A2A5AY33"/>
<proteinExistence type="predicted"/>
<name>A0A2A5AY33_9GAMM</name>
<comment type="caution">
    <text evidence="1">The sequence shown here is derived from an EMBL/GenBank/DDBJ whole genome shotgun (WGS) entry which is preliminary data.</text>
</comment>
<accession>A0A2A5AY33</accession>
<evidence type="ECO:0000313" key="2">
    <source>
        <dbReference type="Proteomes" id="UP000218327"/>
    </source>
</evidence>
<dbReference type="InterPro" id="IPR021730">
    <property type="entry name" value="YdbH"/>
</dbReference>
<protein>
    <submittedName>
        <fullName evidence="1">Uncharacterized protein</fullName>
    </submittedName>
</protein>
<gene>
    <name evidence="1" type="ORF">COA96_10025</name>
</gene>